<dbReference type="AlphaFoldDB" id="A0AAN9T5B3"/>
<dbReference type="SUPFAM" id="SSF75304">
    <property type="entry name" value="Amidase signature (AS) enzymes"/>
    <property type="match status" value="1"/>
</dbReference>
<dbReference type="PANTHER" id="PTHR43372">
    <property type="entry name" value="FATTY-ACID AMIDE HYDROLASE"/>
    <property type="match status" value="1"/>
</dbReference>
<dbReference type="InterPro" id="IPR023631">
    <property type="entry name" value="Amidase_dom"/>
</dbReference>
<feature type="active site" description="Charge relay system" evidence="1">
    <location>
        <position position="211"/>
    </location>
</feature>
<keyword evidence="4" id="KW-1185">Reference proteome</keyword>
<dbReference type="GO" id="GO:0012505">
    <property type="term" value="C:endomembrane system"/>
    <property type="evidence" value="ECO:0007669"/>
    <property type="project" value="TreeGrafter"/>
</dbReference>
<dbReference type="Proteomes" id="UP001367676">
    <property type="component" value="Unassembled WGS sequence"/>
</dbReference>
<accession>A0AAN9T5B3</accession>
<organism evidence="3 4">
    <name type="scientific">Parthenolecanium corni</name>
    <dbReference type="NCBI Taxonomy" id="536013"/>
    <lineage>
        <taxon>Eukaryota</taxon>
        <taxon>Metazoa</taxon>
        <taxon>Ecdysozoa</taxon>
        <taxon>Arthropoda</taxon>
        <taxon>Hexapoda</taxon>
        <taxon>Insecta</taxon>
        <taxon>Pterygota</taxon>
        <taxon>Neoptera</taxon>
        <taxon>Paraneoptera</taxon>
        <taxon>Hemiptera</taxon>
        <taxon>Sternorrhyncha</taxon>
        <taxon>Coccoidea</taxon>
        <taxon>Coccidae</taxon>
        <taxon>Parthenolecanium</taxon>
    </lineage>
</organism>
<feature type="domain" description="Amidase" evidence="2">
    <location>
        <begin position="74"/>
        <end position="510"/>
    </location>
</feature>
<comment type="caution">
    <text evidence="3">The sequence shown here is derived from an EMBL/GenBank/DDBJ whole genome shotgun (WGS) entry which is preliminary data.</text>
</comment>
<dbReference type="PANTHER" id="PTHR43372:SF1">
    <property type="entry name" value="LD38433P"/>
    <property type="match status" value="1"/>
</dbReference>
<dbReference type="InterPro" id="IPR052739">
    <property type="entry name" value="FAAH2"/>
</dbReference>
<reference evidence="3 4" key="1">
    <citation type="submission" date="2024-03" db="EMBL/GenBank/DDBJ databases">
        <title>Adaptation during the transition from Ophiocordyceps entomopathogen to insect associate is accompanied by gene loss and intensified selection.</title>
        <authorList>
            <person name="Ward C.M."/>
            <person name="Onetto C.A."/>
            <person name="Borneman A.R."/>
        </authorList>
    </citation>
    <scope>NUCLEOTIDE SEQUENCE [LARGE SCALE GENOMIC DNA]</scope>
    <source>
        <strain evidence="3">AWRI1</strain>
        <tissue evidence="3">Single Adult Female</tissue>
    </source>
</reference>
<evidence type="ECO:0000313" key="3">
    <source>
        <dbReference type="EMBL" id="KAK7574202.1"/>
    </source>
</evidence>
<evidence type="ECO:0000313" key="4">
    <source>
        <dbReference type="Proteomes" id="UP001367676"/>
    </source>
</evidence>
<evidence type="ECO:0000259" key="2">
    <source>
        <dbReference type="Pfam" id="PF01425"/>
    </source>
</evidence>
<name>A0AAN9T5B3_9HEMI</name>
<feature type="active site" description="Acyl-ester intermediate" evidence="1">
    <location>
        <position position="235"/>
    </location>
</feature>
<feature type="active site" description="Charge relay system" evidence="1">
    <location>
        <position position="136"/>
    </location>
</feature>
<gene>
    <name evidence="3" type="ORF">V9T40_011393</name>
</gene>
<evidence type="ECO:0000256" key="1">
    <source>
        <dbReference type="PIRSR" id="PIRSR001221-1"/>
    </source>
</evidence>
<proteinExistence type="predicted"/>
<protein>
    <recommendedName>
        <fullName evidence="2">Amidase domain-containing protein</fullName>
    </recommendedName>
</protein>
<sequence>MESRKQNRSLFCQCLTFFLILLRKLYDLLCDTIFAFIFNSVEVKKVPPIRNSLLRESAVSLAEKIRNQEITSEELVKLCSERIQEVNPITNSVVDTRFEKALEEARAVDEEIRNGTVSLETLKEKKPLLGLPFTMKESVAAEGMRFSCGMICRKDIRASEDAEIVKGLKNAGAILIGMTNVPELNLWIETRNYVYGETNNPYNTNRIAGGSSGGEASMMACCGTPIGFGTDIGGSTRLPAYFCGVYGHKLSGGLVSTKGMTFRTGKEKHTIVSGGGISKYAIDLKPISIAAVLPERLPLLKLDIEVDVSKLNYYYVVEPGDSRVSPIGSEETNALLKVVRSINESSDVKNSPQKVHFAGFKYSYTLWRYWMAKESTDFARDLKNGESKANGLVELAKKLVGQSDHTLAAIIKLIDLHLPYPSSTWAELETENLRNQIVAKLGDNGVLLFPSYPSTAPYHKEPFCRPYNFAYWAIFNVLQLPVTQIPLGLDKNGLPLGIQIVAAPYQDKLCFAVAEHIEKLVGGWVPPFAE</sequence>
<dbReference type="Pfam" id="PF01425">
    <property type="entry name" value="Amidase"/>
    <property type="match status" value="1"/>
</dbReference>
<dbReference type="PIRSF" id="PIRSF001221">
    <property type="entry name" value="Amidase_fungi"/>
    <property type="match status" value="1"/>
</dbReference>
<dbReference type="EMBL" id="JBBCAQ010000037">
    <property type="protein sequence ID" value="KAK7574202.1"/>
    <property type="molecule type" value="Genomic_DNA"/>
</dbReference>
<dbReference type="InterPro" id="IPR036928">
    <property type="entry name" value="AS_sf"/>
</dbReference>
<dbReference type="Gene3D" id="3.90.1300.10">
    <property type="entry name" value="Amidase signature (AS) domain"/>
    <property type="match status" value="1"/>
</dbReference>